<proteinExistence type="inferred from homology"/>
<dbReference type="GO" id="GO:0005975">
    <property type="term" value="P:carbohydrate metabolic process"/>
    <property type="evidence" value="ECO:0007669"/>
    <property type="project" value="InterPro"/>
</dbReference>
<dbReference type="InterPro" id="IPR017853">
    <property type="entry name" value="GH"/>
</dbReference>
<evidence type="ECO:0000256" key="1">
    <source>
        <dbReference type="ARBA" id="ARBA00007401"/>
    </source>
</evidence>
<dbReference type="InterPro" id="IPR051913">
    <property type="entry name" value="GH2_Domain-Containing"/>
</dbReference>
<gene>
    <name evidence="7" type="ORF">IAA63_00965</name>
</gene>
<dbReference type="PANTHER" id="PTHR42732:SF3">
    <property type="entry name" value="HYDROLASE"/>
    <property type="match status" value="1"/>
</dbReference>
<dbReference type="AlphaFoldDB" id="A0A9D1T504"/>
<dbReference type="EMBL" id="DVON01000024">
    <property type="protein sequence ID" value="HIV11696.1"/>
    <property type="molecule type" value="Genomic_DNA"/>
</dbReference>
<dbReference type="Pfam" id="PF02837">
    <property type="entry name" value="Glyco_hydro_2_N"/>
    <property type="match status" value="1"/>
</dbReference>
<dbReference type="InterPro" id="IPR006102">
    <property type="entry name" value="Ig-like_GH2"/>
</dbReference>
<evidence type="ECO:0000256" key="3">
    <source>
        <dbReference type="ARBA" id="ARBA00023295"/>
    </source>
</evidence>
<feature type="domain" description="Glycoside hydrolase family 2 immunoglobulin-like beta-sandwich" evidence="4">
    <location>
        <begin position="183"/>
        <end position="291"/>
    </location>
</feature>
<feature type="domain" description="Glycosyl hydrolases family 2 sugar binding" evidence="6">
    <location>
        <begin position="19"/>
        <end position="143"/>
    </location>
</feature>
<dbReference type="SUPFAM" id="SSF49303">
    <property type="entry name" value="beta-Galactosidase/glucuronidase domain"/>
    <property type="match status" value="1"/>
</dbReference>
<evidence type="ECO:0000313" key="7">
    <source>
        <dbReference type="EMBL" id="HIV11696.1"/>
    </source>
</evidence>
<dbReference type="PANTHER" id="PTHR42732">
    <property type="entry name" value="BETA-GALACTOSIDASE"/>
    <property type="match status" value="1"/>
</dbReference>
<keyword evidence="3" id="KW-0326">Glycosidase</keyword>
<dbReference type="InterPro" id="IPR006104">
    <property type="entry name" value="Glyco_hydro_2_N"/>
</dbReference>
<name>A0A9D1T504_9FIRM</name>
<evidence type="ECO:0000256" key="2">
    <source>
        <dbReference type="ARBA" id="ARBA00022801"/>
    </source>
</evidence>
<dbReference type="Gene3D" id="2.60.120.260">
    <property type="entry name" value="Galactose-binding domain-like"/>
    <property type="match status" value="1"/>
</dbReference>
<keyword evidence="2 7" id="KW-0378">Hydrolase</keyword>
<dbReference type="GO" id="GO:0004553">
    <property type="term" value="F:hydrolase activity, hydrolyzing O-glycosyl compounds"/>
    <property type="evidence" value="ECO:0007669"/>
    <property type="project" value="InterPro"/>
</dbReference>
<evidence type="ECO:0000259" key="6">
    <source>
        <dbReference type="Pfam" id="PF02837"/>
    </source>
</evidence>
<protein>
    <submittedName>
        <fullName evidence="7">Glycoside hydrolase family 2</fullName>
    </submittedName>
</protein>
<comment type="similarity">
    <text evidence="1">Belongs to the glycosyl hydrolase 2 family.</text>
</comment>
<dbReference type="Gene3D" id="2.60.40.10">
    <property type="entry name" value="Immunoglobulins"/>
    <property type="match status" value="1"/>
</dbReference>
<dbReference type="Pfam" id="PF02836">
    <property type="entry name" value="Glyco_hydro_2_C"/>
    <property type="match status" value="1"/>
</dbReference>
<evidence type="ECO:0000259" key="5">
    <source>
        <dbReference type="Pfam" id="PF02836"/>
    </source>
</evidence>
<reference evidence="7" key="1">
    <citation type="submission" date="2020-10" db="EMBL/GenBank/DDBJ databases">
        <authorList>
            <person name="Gilroy R."/>
        </authorList>
    </citation>
    <scope>NUCLEOTIDE SEQUENCE</scope>
    <source>
        <strain evidence="7">ChiBcec2-4451</strain>
    </source>
</reference>
<comment type="caution">
    <text evidence="7">The sequence shown here is derived from an EMBL/GenBank/DDBJ whole genome shotgun (WGS) entry which is preliminary data.</text>
</comment>
<dbReference type="InterPro" id="IPR006103">
    <property type="entry name" value="Glyco_hydro_2_cat"/>
</dbReference>
<feature type="domain" description="Glycoside hydrolase family 2 catalytic" evidence="5">
    <location>
        <begin position="298"/>
        <end position="580"/>
    </location>
</feature>
<dbReference type="Gene3D" id="3.20.20.80">
    <property type="entry name" value="Glycosidases"/>
    <property type="match status" value="1"/>
</dbReference>
<evidence type="ECO:0000313" key="8">
    <source>
        <dbReference type="Proteomes" id="UP000886723"/>
    </source>
</evidence>
<organism evidence="7 8">
    <name type="scientific">Candidatus Pullilachnospira stercoravium</name>
    <dbReference type="NCBI Taxonomy" id="2840913"/>
    <lineage>
        <taxon>Bacteria</taxon>
        <taxon>Bacillati</taxon>
        <taxon>Bacillota</taxon>
        <taxon>Clostridia</taxon>
        <taxon>Lachnospirales</taxon>
        <taxon>Lachnospiraceae</taxon>
        <taxon>Lachnospiraceae incertae sedis</taxon>
        <taxon>Candidatus Pullilachnospira</taxon>
    </lineage>
</organism>
<dbReference type="InterPro" id="IPR013783">
    <property type="entry name" value="Ig-like_fold"/>
</dbReference>
<dbReference type="SUPFAM" id="SSF51445">
    <property type="entry name" value="(Trans)glycosidases"/>
    <property type="match status" value="1"/>
</dbReference>
<sequence>MKCYVKDYPRPQFVRGNWENLNGTWDFGFDDSNCGEREKWFENFKGDKKIQVPFTYETELSGIQDETRHDNIWYRRTVQVDGSRLEKDNYIIHFEGSDFITKLWVNGQYAGCHRGGYARFTFDITNLVHDGENELVVKVEDSFDMQQPRGKQRWINSNFGCWYVQTTGIWKTVWTEYVPKVSLASVKMTPNLEDYSLELEYDVNAPECMMNGDLMVEAVVSFKDQVINHTYTAMMAGHMQTKIDLDVKKADCLEWTVQTWSPEEPNLYDIEFRLVNKGEVLDEVGSYFAMREIRIDGPNILLNGRPLYQRLILDQGYWGPSHLTPPSEEALIEDIDKIHALGYNGLRKHQKTEDERFLYWCDVKGMLVWSEVPAAYQYSDYAVEEFTREWMEIVRQNYNHPCIITWTPFNESWGISKVETKRTEQHFTEAIYHLTKSFDKHRPVIVNDGWEHTVSDIITLHDYEEVGEILKQRYTQFKDEIMTTEVYHSNHKSAFANGYAYKGQPVIISEYGGIAFNNDDSGWGYGNKVNTKEDFIRRFDNITTAVKELPYVCGFCYTQVSDVQQEINGLMDIDRNFKVEPEVIKEINERKVGYWRSFM</sequence>
<dbReference type="Pfam" id="PF00703">
    <property type="entry name" value="Glyco_hydro_2"/>
    <property type="match status" value="1"/>
</dbReference>
<dbReference type="SUPFAM" id="SSF49785">
    <property type="entry name" value="Galactose-binding domain-like"/>
    <property type="match status" value="1"/>
</dbReference>
<dbReference type="InterPro" id="IPR036156">
    <property type="entry name" value="Beta-gal/glucu_dom_sf"/>
</dbReference>
<dbReference type="Proteomes" id="UP000886723">
    <property type="component" value="Unassembled WGS sequence"/>
</dbReference>
<reference evidence="7" key="2">
    <citation type="journal article" date="2021" name="PeerJ">
        <title>Extensive microbial diversity within the chicken gut microbiome revealed by metagenomics and culture.</title>
        <authorList>
            <person name="Gilroy R."/>
            <person name="Ravi A."/>
            <person name="Getino M."/>
            <person name="Pursley I."/>
            <person name="Horton D.L."/>
            <person name="Alikhan N.F."/>
            <person name="Baker D."/>
            <person name="Gharbi K."/>
            <person name="Hall N."/>
            <person name="Watson M."/>
            <person name="Adriaenssens E.M."/>
            <person name="Foster-Nyarko E."/>
            <person name="Jarju S."/>
            <person name="Secka A."/>
            <person name="Antonio M."/>
            <person name="Oren A."/>
            <person name="Chaudhuri R.R."/>
            <person name="La Ragione R."/>
            <person name="Hildebrand F."/>
            <person name="Pallen M.J."/>
        </authorList>
    </citation>
    <scope>NUCLEOTIDE SEQUENCE</scope>
    <source>
        <strain evidence="7">ChiBcec2-4451</strain>
    </source>
</reference>
<accession>A0A9D1T504</accession>
<evidence type="ECO:0000259" key="4">
    <source>
        <dbReference type="Pfam" id="PF00703"/>
    </source>
</evidence>
<dbReference type="InterPro" id="IPR008979">
    <property type="entry name" value="Galactose-bd-like_sf"/>
</dbReference>